<name>A0A087M4E4_9HYPH</name>
<dbReference type="GO" id="GO:0003796">
    <property type="term" value="F:lysozyme activity"/>
    <property type="evidence" value="ECO:0007669"/>
    <property type="project" value="UniProtKB-EC"/>
</dbReference>
<evidence type="ECO:0000256" key="4">
    <source>
        <dbReference type="ARBA" id="ARBA00022801"/>
    </source>
</evidence>
<feature type="chain" id="PRO_5001825889" description="Lysozyme" evidence="7">
    <location>
        <begin position="24"/>
        <end position="172"/>
    </location>
</feature>
<dbReference type="PANTHER" id="PTHR38107">
    <property type="match status" value="1"/>
</dbReference>
<dbReference type="InterPro" id="IPR051018">
    <property type="entry name" value="Bacteriophage_GH24"/>
</dbReference>
<accession>A0A087M4E4</accession>
<dbReference type="InterPro" id="IPR034690">
    <property type="entry name" value="Endolysin_T4_type"/>
</dbReference>
<proteinExistence type="inferred from homology"/>
<evidence type="ECO:0000256" key="1">
    <source>
        <dbReference type="ARBA" id="ARBA00000632"/>
    </source>
</evidence>
<dbReference type="EC" id="3.2.1.17" evidence="6"/>
<comment type="similarity">
    <text evidence="6">Belongs to the glycosyl hydrolase 24 family.</text>
</comment>
<keyword evidence="5 6" id="KW-0326">Glycosidase</keyword>
<evidence type="ECO:0000256" key="6">
    <source>
        <dbReference type="RuleBase" id="RU003788"/>
    </source>
</evidence>
<evidence type="ECO:0000256" key="2">
    <source>
        <dbReference type="ARBA" id="ARBA00022529"/>
    </source>
</evidence>
<evidence type="ECO:0000256" key="3">
    <source>
        <dbReference type="ARBA" id="ARBA00022638"/>
    </source>
</evidence>
<dbReference type="InterPro" id="IPR002196">
    <property type="entry name" value="Glyco_hydro_24"/>
</dbReference>
<dbReference type="AlphaFoldDB" id="A0A087M4E4"/>
<gene>
    <name evidence="8" type="ORF">JP75_06715</name>
</gene>
<dbReference type="InterPro" id="IPR023346">
    <property type="entry name" value="Lysozyme-like_dom_sf"/>
</dbReference>
<evidence type="ECO:0000313" key="8">
    <source>
        <dbReference type="EMBL" id="KFL31747.1"/>
    </source>
</evidence>
<organism evidence="8 9">
    <name type="scientific">Devosia riboflavina</name>
    <dbReference type="NCBI Taxonomy" id="46914"/>
    <lineage>
        <taxon>Bacteria</taxon>
        <taxon>Pseudomonadati</taxon>
        <taxon>Pseudomonadota</taxon>
        <taxon>Alphaproteobacteria</taxon>
        <taxon>Hyphomicrobiales</taxon>
        <taxon>Devosiaceae</taxon>
        <taxon>Devosia</taxon>
    </lineage>
</organism>
<dbReference type="HAMAP" id="MF_04110">
    <property type="entry name" value="ENDOLYSIN_T4"/>
    <property type="match status" value="1"/>
</dbReference>
<evidence type="ECO:0000313" key="9">
    <source>
        <dbReference type="Proteomes" id="UP000028981"/>
    </source>
</evidence>
<feature type="signal peptide" evidence="7">
    <location>
        <begin position="1"/>
        <end position="23"/>
    </location>
</feature>
<dbReference type="STRING" id="46914.JP75_06715"/>
<dbReference type="SUPFAM" id="SSF53955">
    <property type="entry name" value="Lysozyme-like"/>
    <property type="match status" value="1"/>
</dbReference>
<dbReference type="GO" id="GO:0031640">
    <property type="term" value="P:killing of cells of another organism"/>
    <property type="evidence" value="ECO:0007669"/>
    <property type="project" value="UniProtKB-KW"/>
</dbReference>
<evidence type="ECO:0000256" key="7">
    <source>
        <dbReference type="SAM" id="SignalP"/>
    </source>
</evidence>
<dbReference type="PANTHER" id="PTHR38107:SF3">
    <property type="entry name" value="LYSOZYME RRRD-RELATED"/>
    <property type="match status" value="1"/>
</dbReference>
<comment type="caution">
    <text evidence="8">The sequence shown here is derived from an EMBL/GenBank/DDBJ whole genome shotgun (WGS) entry which is preliminary data.</text>
</comment>
<dbReference type="RefSeq" id="WP_035080761.1">
    <property type="nucleotide sequence ID" value="NZ_JQGC01000005.1"/>
</dbReference>
<dbReference type="Gene3D" id="1.10.530.40">
    <property type="match status" value="1"/>
</dbReference>
<dbReference type="OrthoDB" id="5327667at2"/>
<keyword evidence="2 6" id="KW-0929">Antimicrobial</keyword>
<dbReference type="Pfam" id="PF00959">
    <property type="entry name" value="Phage_lysozyme"/>
    <property type="match status" value="1"/>
</dbReference>
<dbReference type="GO" id="GO:0009253">
    <property type="term" value="P:peptidoglycan catabolic process"/>
    <property type="evidence" value="ECO:0007669"/>
    <property type="project" value="InterPro"/>
</dbReference>
<reference evidence="8 9" key="1">
    <citation type="submission" date="2014-08" db="EMBL/GenBank/DDBJ databases">
        <authorList>
            <person name="Hassan Y.I."/>
            <person name="Lepp D."/>
            <person name="Zhou T."/>
        </authorList>
    </citation>
    <scope>NUCLEOTIDE SEQUENCE [LARGE SCALE GENOMIC DNA]</scope>
    <source>
        <strain evidence="8 9">IFO13584</strain>
    </source>
</reference>
<keyword evidence="9" id="KW-1185">Reference proteome</keyword>
<dbReference type="GO" id="GO:0042742">
    <property type="term" value="P:defense response to bacterium"/>
    <property type="evidence" value="ECO:0007669"/>
    <property type="project" value="UniProtKB-KW"/>
</dbReference>
<protein>
    <recommendedName>
        <fullName evidence="6">Lysozyme</fullName>
        <ecNumber evidence="6">3.2.1.17</ecNumber>
    </recommendedName>
</protein>
<dbReference type="Proteomes" id="UP000028981">
    <property type="component" value="Unassembled WGS sequence"/>
</dbReference>
<keyword evidence="7" id="KW-0732">Signal</keyword>
<evidence type="ECO:0000256" key="5">
    <source>
        <dbReference type="ARBA" id="ARBA00023295"/>
    </source>
</evidence>
<keyword evidence="3 6" id="KW-0081">Bacteriolytic enzyme</keyword>
<keyword evidence="4 6" id="KW-0378">Hydrolase</keyword>
<sequence length="172" mass="18793">MSKRAKTALASAMAIGLSVVAFTATNLTMPWESKRNVAYWDALGSVWTVCYGETQGVKKGDAYTDQQCLDMLLRRMERDYERPLAVCIPNYSSIPFSVKASFLDLAYNVGVGAVCGSTAARRAAAKNWVGACEAMTWFNRAGGRVVRGLQLRREDGDAHRIGDREICLAGLS</sequence>
<dbReference type="InterPro" id="IPR023347">
    <property type="entry name" value="Lysozyme_dom_sf"/>
</dbReference>
<dbReference type="GO" id="GO:0016998">
    <property type="term" value="P:cell wall macromolecule catabolic process"/>
    <property type="evidence" value="ECO:0007669"/>
    <property type="project" value="InterPro"/>
</dbReference>
<dbReference type="CDD" id="cd16900">
    <property type="entry name" value="endolysin_R21-like"/>
    <property type="match status" value="1"/>
</dbReference>
<comment type="catalytic activity">
    <reaction evidence="1 6">
        <text>Hydrolysis of (1-&gt;4)-beta-linkages between N-acetylmuramic acid and N-acetyl-D-glucosamine residues in a peptidoglycan and between N-acetyl-D-glucosamine residues in chitodextrins.</text>
        <dbReference type="EC" id="3.2.1.17"/>
    </reaction>
</comment>
<dbReference type="EMBL" id="JQGC01000005">
    <property type="protein sequence ID" value="KFL31747.1"/>
    <property type="molecule type" value="Genomic_DNA"/>
</dbReference>